<dbReference type="Pfam" id="PF00515">
    <property type="entry name" value="TPR_1"/>
    <property type="match status" value="1"/>
</dbReference>
<keyword evidence="2" id="KW-0677">Repeat</keyword>
<dbReference type="PANTHER" id="PTHR45831:SF2">
    <property type="entry name" value="LD24721P"/>
    <property type="match status" value="1"/>
</dbReference>
<dbReference type="FunFam" id="1.25.40.10:FF:001336">
    <property type="entry name" value="AGAP003052-PA"/>
    <property type="match status" value="1"/>
</dbReference>
<feature type="domain" description="SGTA homodimerisation" evidence="6">
    <location>
        <begin position="99"/>
        <end position="148"/>
    </location>
</feature>
<dbReference type="PROSITE" id="PS50005">
    <property type="entry name" value="TPR"/>
    <property type="match status" value="3"/>
</dbReference>
<dbReference type="Pfam" id="PF16546">
    <property type="entry name" value="SGTA_dimer"/>
    <property type="match status" value="1"/>
</dbReference>
<dbReference type="SMART" id="SM00028">
    <property type="entry name" value="TPR"/>
    <property type="match status" value="3"/>
</dbReference>
<comment type="similarity">
    <text evidence="1">Belongs to the SGT family.</text>
</comment>
<evidence type="ECO:0000256" key="4">
    <source>
        <dbReference type="PROSITE-ProRule" id="PRU00339"/>
    </source>
</evidence>
<evidence type="ECO:0000256" key="3">
    <source>
        <dbReference type="ARBA" id="ARBA00022803"/>
    </source>
</evidence>
<feature type="repeat" description="TPR" evidence="4">
    <location>
        <begin position="219"/>
        <end position="252"/>
    </location>
</feature>
<dbReference type="InterPro" id="IPR047150">
    <property type="entry name" value="SGT"/>
</dbReference>
<dbReference type="Pfam" id="PF13414">
    <property type="entry name" value="TPR_11"/>
    <property type="match status" value="1"/>
</dbReference>
<dbReference type="InterPro" id="IPR011990">
    <property type="entry name" value="TPR-like_helical_dom_sf"/>
</dbReference>
<dbReference type="EnsemblMetazoa" id="AMEM002273-RA">
    <property type="protein sequence ID" value="AMEM002273-PA"/>
    <property type="gene ID" value="AMEM002273"/>
</dbReference>
<feature type="compositionally biased region" description="Pro residues" evidence="5">
    <location>
        <begin position="398"/>
        <end position="416"/>
    </location>
</feature>
<evidence type="ECO:0000256" key="5">
    <source>
        <dbReference type="SAM" id="MobiDB-lite"/>
    </source>
</evidence>
<dbReference type="VEuPathDB" id="VectorBase:AMEM002273"/>
<dbReference type="AlphaFoldDB" id="A0A182URA5"/>
<organism evidence="7 8">
    <name type="scientific">Anopheles merus</name>
    <name type="common">Mosquito</name>
    <dbReference type="NCBI Taxonomy" id="30066"/>
    <lineage>
        <taxon>Eukaryota</taxon>
        <taxon>Metazoa</taxon>
        <taxon>Ecdysozoa</taxon>
        <taxon>Arthropoda</taxon>
        <taxon>Hexapoda</taxon>
        <taxon>Insecta</taxon>
        <taxon>Pterygota</taxon>
        <taxon>Neoptera</taxon>
        <taxon>Endopterygota</taxon>
        <taxon>Diptera</taxon>
        <taxon>Nematocera</taxon>
        <taxon>Culicoidea</taxon>
        <taxon>Culicidae</taxon>
        <taxon>Anophelinae</taxon>
        <taxon>Anopheles</taxon>
    </lineage>
</organism>
<feature type="repeat" description="TPR" evidence="4">
    <location>
        <begin position="253"/>
        <end position="286"/>
    </location>
</feature>
<feature type="repeat" description="TPR" evidence="4">
    <location>
        <begin position="185"/>
        <end position="218"/>
    </location>
</feature>
<name>A0A182URA5_ANOME</name>
<dbReference type="STRING" id="30066.A0A182URA5"/>
<accession>A0A182URA5</accession>
<dbReference type="Gene3D" id="1.20.5.420">
    <property type="entry name" value="Immunoglobulin FC, subunit C"/>
    <property type="match status" value="1"/>
</dbReference>
<dbReference type="FunFam" id="1.20.5.420:FF:000013">
    <property type="entry name" value="LD24721p"/>
    <property type="match status" value="1"/>
</dbReference>
<proteinExistence type="inferred from homology"/>
<dbReference type="SUPFAM" id="SSF48452">
    <property type="entry name" value="TPR-like"/>
    <property type="match status" value="1"/>
</dbReference>
<evidence type="ECO:0000259" key="6">
    <source>
        <dbReference type="Pfam" id="PF16546"/>
    </source>
</evidence>
<dbReference type="PROSITE" id="PS50293">
    <property type="entry name" value="TPR_REGION"/>
    <property type="match status" value="1"/>
</dbReference>
<evidence type="ECO:0000256" key="1">
    <source>
        <dbReference type="ARBA" id="ARBA00008175"/>
    </source>
</evidence>
<dbReference type="PANTHER" id="PTHR45831">
    <property type="entry name" value="LD24721P"/>
    <property type="match status" value="1"/>
</dbReference>
<dbReference type="Proteomes" id="UP000075903">
    <property type="component" value="Unassembled WGS sequence"/>
</dbReference>
<dbReference type="VEuPathDB" id="VectorBase:AMEM21_008010"/>
<keyword evidence="8" id="KW-1185">Reference proteome</keyword>
<dbReference type="InterPro" id="IPR019734">
    <property type="entry name" value="TPR_rpt"/>
</dbReference>
<dbReference type="GO" id="GO:0060090">
    <property type="term" value="F:molecular adaptor activity"/>
    <property type="evidence" value="ECO:0007669"/>
    <property type="project" value="TreeGrafter"/>
</dbReference>
<dbReference type="GO" id="GO:0072380">
    <property type="term" value="C:TRC complex"/>
    <property type="evidence" value="ECO:0007669"/>
    <property type="project" value="TreeGrafter"/>
</dbReference>
<evidence type="ECO:0000313" key="8">
    <source>
        <dbReference type="Proteomes" id="UP000075903"/>
    </source>
</evidence>
<protein>
    <recommendedName>
        <fullName evidence="6">SGTA homodimerisation domain-containing protein</fullName>
    </recommendedName>
</protein>
<feature type="region of interest" description="Disordered" evidence="5">
    <location>
        <begin position="387"/>
        <end position="416"/>
    </location>
</feature>
<dbReference type="InterPro" id="IPR032374">
    <property type="entry name" value="SGTA_dimer"/>
</dbReference>
<sequence length="416" mass="46306">MGPFSKWSQNRAIIANCQTSPFFGKPHDICFCPSRRLSCTLILHRAPCFPITFSKQYVCFSVRCENSRPTSVQTQTDPARQGTNALPTMSDSGISVDAKYFVRSFIRFLAKQIDQPTFNEDSRESIEVAIQCLENVYDLGEGDDAAATGGESSVKKEDDPRNHVDLYELYCNTYVEVSPERKQEAEGLKNEGNRLMKEEKYQEALNTYTKAINLDATNPVFYCNRAAAYSRLGDYVRAADDCRMALRHDPNYSKAWGRLGLAYSKMNEHKQAVTAYQNAIRLEPDNQDYKNNLGVSQQFLEERSRNPGAAAGGAGANPLGNIDFASVINNPDMVQMATRMMSDPAMHNILGQLGGMNNMDALLETGRRLAMQMSSENPELFNNVARQMEQAGINLPRNNPPNPDGNQQPPPAPPSS</sequence>
<dbReference type="GO" id="GO:0006620">
    <property type="term" value="P:post-translational protein targeting to endoplasmic reticulum membrane"/>
    <property type="evidence" value="ECO:0007669"/>
    <property type="project" value="TreeGrafter"/>
</dbReference>
<keyword evidence="3 4" id="KW-0802">TPR repeat</keyword>
<reference evidence="7" key="1">
    <citation type="submission" date="2020-05" db="UniProtKB">
        <authorList>
            <consortium name="EnsemblMetazoa"/>
        </authorList>
    </citation>
    <scope>IDENTIFICATION</scope>
    <source>
        <strain evidence="7">MAF</strain>
    </source>
</reference>
<evidence type="ECO:0000313" key="7">
    <source>
        <dbReference type="EnsemblMetazoa" id="AMEM002273-PA"/>
    </source>
</evidence>
<dbReference type="Gene3D" id="1.25.40.10">
    <property type="entry name" value="Tetratricopeptide repeat domain"/>
    <property type="match status" value="1"/>
</dbReference>
<evidence type="ECO:0000256" key="2">
    <source>
        <dbReference type="ARBA" id="ARBA00022737"/>
    </source>
</evidence>
<dbReference type="GO" id="GO:0016020">
    <property type="term" value="C:membrane"/>
    <property type="evidence" value="ECO:0007669"/>
    <property type="project" value="TreeGrafter"/>
</dbReference>